<comment type="cofactor">
    <cofactor evidence="17 20">
        <name>heme b</name>
        <dbReference type="ChEBI" id="CHEBI:60344"/>
    </cofactor>
    <text evidence="17 20">Binds 1 heme b (iron(II)-protoporphyrin IX) group per subunit.</text>
</comment>
<feature type="domain" description="Plant heme peroxidase family profile" evidence="21">
    <location>
        <begin position="28"/>
        <end position="323"/>
    </location>
</feature>
<dbReference type="InterPro" id="IPR002016">
    <property type="entry name" value="Haem_peroxidase"/>
</dbReference>
<feature type="disulfide bond" evidence="19">
    <location>
        <begin position="198"/>
        <end position="230"/>
    </location>
</feature>
<feature type="site" description="Transition state stabilizer" evidence="18">
    <location>
        <position position="65"/>
    </location>
</feature>
<evidence type="ECO:0000256" key="13">
    <source>
        <dbReference type="ARBA" id="ARBA00023157"/>
    </source>
</evidence>
<comment type="similarity">
    <text evidence="20">Belongs to the peroxidase family. Classical plant (class III) peroxidase subfamily.</text>
</comment>
<comment type="catalytic activity">
    <reaction evidence="1 20">
        <text>2 a phenolic donor + H2O2 = 2 a phenolic radical donor + 2 H2O</text>
        <dbReference type="Rhea" id="RHEA:56136"/>
        <dbReference type="ChEBI" id="CHEBI:15377"/>
        <dbReference type="ChEBI" id="CHEBI:16240"/>
        <dbReference type="ChEBI" id="CHEBI:139520"/>
        <dbReference type="ChEBI" id="CHEBI:139521"/>
        <dbReference type="EC" id="1.11.1.7"/>
    </reaction>
</comment>
<dbReference type="Pfam" id="PF00141">
    <property type="entry name" value="peroxidase"/>
    <property type="match status" value="1"/>
</dbReference>
<feature type="disulfide bond" evidence="19">
    <location>
        <begin position="120"/>
        <end position="319"/>
    </location>
</feature>
<keyword evidence="11 20" id="KW-0560">Oxidoreductase</keyword>
<keyword evidence="10 17" id="KW-0106">Calcium</keyword>
<feature type="disulfide bond" evidence="19">
    <location>
        <begin position="71"/>
        <end position="76"/>
    </location>
</feature>
<dbReference type="PANTHER" id="PTHR31235">
    <property type="entry name" value="PEROXIDASE 25-RELATED"/>
    <property type="match status" value="1"/>
</dbReference>
<feature type="binding site" evidence="17">
    <location>
        <position position="77"/>
    </location>
    <ligand>
        <name>Ca(2+)</name>
        <dbReference type="ChEBI" id="CHEBI:29108"/>
        <label>1</label>
    </ligand>
</feature>
<keyword evidence="9 20" id="KW-0732">Signal</keyword>
<comment type="similarity">
    <text evidence="3">Belongs to the peroxidase family. Ascorbate peroxidase subfamily.</text>
</comment>
<dbReference type="GO" id="GO:0006979">
    <property type="term" value="P:response to oxidative stress"/>
    <property type="evidence" value="ECO:0007669"/>
    <property type="project" value="UniProtKB-UniRule"/>
</dbReference>
<dbReference type="InterPro" id="IPR019793">
    <property type="entry name" value="Peroxidases_heam-ligand_BS"/>
</dbReference>
<evidence type="ECO:0000256" key="15">
    <source>
        <dbReference type="PIRSR" id="PIRSR600823-1"/>
    </source>
</evidence>
<feature type="active site" description="Proton acceptor" evidence="15">
    <location>
        <position position="69"/>
    </location>
</feature>
<sequence>MEGRSLQSVIFVFLGLSIANTVGVHGQGTREGFYSRTCPRAESIVKSTVRNHLKSDPSLAAGLLRLHFHDCFVQGCDASVLIEGPQTERTALPNLSLKGFEVINDAKTQLEALCPGVVSCADILALAARDSVDLSDGPSWKVPTGRRDGRISQASEANNLPSPFESVPVLKQKFAAKGLNTQDLVVLSGGHTIGTTACLFFRQRLYNFSGNGGADPSIDPSFVSTLRAKCPQNTGAQNRVALDTGSEFEFDRSFFKNVKNGRGILESDQLLWGDPSTKTFVEDYSDSALHFKMDFANSMVKMGNIELKTGPDSEIRTVCSAIN</sequence>
<name>A0A4D6KII5_VIGUN</name>
<dbReference type="Gene3D" id="1.10.520.10">
    <property type="match status" value="1"/>
</dbReference>
<dbReference type="GO" id="GO:0050832">
    <property type="term" value="P:defense response to fungus"/>
    <property type="evidence" value="ECO:0007669"/>
    <property type="project" value="UniProtKB-ARBA"/>
</dbReference>
<dbReference type="AlphaFoldDB" id="A0A4D6KII5"/>
<proteinExistence type="inferred from homology"/>
<feature type="binding site" description="axial binding residue" evidence="17">
    <location>
        <position position="191"/>
    </location>
    <ligand>
        <name>heme b</name>
        <dbReference type="ChEBI" id="CHEBI:60344"/>
    </ligand>
    <ligandPart>
        <name>Fe</name>
        <dbReference type="ChEBI" id="CHEBI:18248"/>
    </ligandPart>
</feature>
<evidence type="ECO:0000313" key="22">
    <source>
        <dbReference type="EMBL" id="QCD76525.1"/>
    </source>
</evidence>
<evidence type="ECO:0000256" key="19">
    <source>
        <dbReference type="PIRSR" id="PIRSR600823-5"/>
    </source>
</evidence>
<dbReference type="InterPro" id="IPR019794">
    <property type="entry name" value="Peroxidases_AS"/>
</dbReference>
<keyword evidence="5 20" id="KW-0964">Secreted</keyword>
<keyword evidence="14 20" id="KW-0376">Hydrogen peroxide</keyword>
<evidence type="ECO:0000256" key="8">
    <source>
        <dbReference type="ARBA" id="ARBA00022723"/>
    </source>
</evidence>
<feature type="binding site" evidence="17">
    <location>
        <position position="79"/>
    </location>
    <ligand>
        <name>Ca(2+)</name>
        <dbReference type="ChEBI" id="CHEBI:29108"/>
        <label>1</label>
    </ligand>
</feature>
<evidence type="ECO:0000313" key="23">
    <source>
        <dbReference type="Proteomes" id="UP000501690"/>
    </source>
</evidence>
<dbReference type="PROSITE" id="PS50873">
    <property type="entry name" value="PEROXIDASE_4"/>
    <property type="match status" value="1"/>
</dbReference>
<evidence type="ECO:0000256" key="17">
    <source>
        <dbReference type="PIRSR" id="PIRSR600823-3"/>
    </source>
</evidence>
<keyword evidence="13 19" id="KW-1015">Disulfide bond</keyword>
<keyword evidence="8 17" id="KW-0479">Metal-binding</keyword>
<dbReference type="GO" id="GO:0140825">
    <property type="term" value="F:lactoperoxidase activity"/>
    <property type="evidence" value="ECO:0007669"/>
    <property type="project" value="UniProtKB-EC"/>
</dbReference>
<dbReference type="SUPFAM" id="SSF48113">
    <property type="entry name" value="Heme-dependent peroxidases"/>
    <property type="match status" value="1"/>
</dbReference>
<feature type="binding site" evidence="17">
    <location>
        <position position="88"/>
    </location>
    <ligand>
        <name>Ca(2+)</name>
        <dbReference type="ChEBI" id="CHEBI:29108"/>
        <label>1</label>
    </ligand>
</feature>
<dbReference type="Gene3D" id="1.10.420.10">
    <property type="entry name" value="Peroxidase, domain 2"/>
    <property type="match status" value="1"/>
</dbReference>
<evidence type="ECO:0000256" key="16">
    <source>
        <dbReference type="PIRSR" id="PIRSR600823-2"/>
    </source>
</evidence>
<keyword evidence="7 20" id="KW-0349">Heme</keyword>
<keyword evidence="23" id="KW-1185">Reference proteome</keyword>
<accession>A0A4D6KII5</accession>
<dbReference type="PRINTS" id="PR00461">
    <property type="entry name" value="PLPEROXIDASE"/>
</dbReference>
<reference evidence="22 23" key="1">
    <citation type="submission" date="2019-04" db="EMBL/GenBank/DDBJ databases">
        <title>An improved genome assembly and genetic linkage map for asparagus bean, Vigna unguiculata ssp. sesquipedialis.</title>
        <authorList>
            <person name="Xia Q."/>
            <person name="Zhang R."/>
            <person name="Dong Y."/>
        </authorList>
    </citation>
    <scope>NUCLEOTIDE SEQUENCE [LARGE SCALE GENOMIC DNA]</scope>
    <source>
        <tissue evidence="22">Leaf</tissue>
    </source>
</reference>
<evidence type="ECO:0000256" key="7">
    <source>
        <dbReference type="ARBA" id="ARBA00022617"/>
    </source>
</evidence>
<dbReference type="InterPro" id="IPR033905">
    <property type="entry name" value="Secretory_peroxidase"/>
</dbReference>
<evidence type="ECO:0000256" key="20">
    <source>
        <dbReference type="RuleBase" id="RU362060"/>
    </source>
</evidence>
<gene>
    <name evidence="22" type="ORF">DEO72_LG1g144</name>
</gene>
<evidence type="ECO:0000256" key="6">
    <source>
        <dbReference type="ARBA" id="ARBA00022559"/>
    </source>
</evidence>
<feature type="binding site" evidence="17">
    <location>
        <position position="75"/>
    </location>
    <ligand>
        <name>Ca(2+)</name>
        <dbReference type="ChEBI" id="CHEBI:29108"/>
        <label>1</label>
    </ligand>
</feature>
<organism evidence="22 23">
    <name type="scientific">Vigna unguiculata</name>
    <name type="common">Cowpea</name>
    <dbReference type="NCBI Taxonomy" id="3917"/>
    <lineage>
        <taxon>Eukaryota</taxon>
        <taxon>Viridiplantae</taxon>
        <taxon>Streptophyta</taxon>
        <taxon>Embryophyta</taxon>
        <taxon>Tracheophyta</taxon>
        <taxon>Spermatophyta</taxon>
        <taxon>Magnoliopsida</taxon>
        <taxon>eudicotyledons</taxon>
        <taxon>Gunneridae</taxon>
        <taxon>Pentapetalae</taxon>
        <taxon>rosids</taxon>
        <taxon>fabids</taxon>
        <taxon>Fabales</taxon>
        <taxon>Fabaceae</taxon>
        <taxon>Papilionoideae</taxon>
        <taxon>50 kb inversion clade</taxon>
        <taxon>NPAAA clade</taxon>
        <taxon>indigoferoid/millettioid clade</taxon>
        <taxon>Phaseoleae</taxon>
        <taxon>Vigna</taxon>
    </lineage>
</organism>
<feature type="chain" id="PRO_5019882315" description="Peroxidase" evidence="20">
    <location>
        <begin position="27"/>
        <end position="323"/>
    </location>
</feature>
<dbReference type="FunFam" id="1.10.520.10:FF:000001">
    <property type="entry name" value="Peroxidase"/>
    <property type="match status" value="1"/>
</dbReference>
<evidence type="ECO:0000256" key="11">
    <source>
        <dbReference type="ARBA" id="ARBA00023002"/>
    </source>
</evidence>
<comment type="cofactor">
    <cofactor evidence="17 20">
        <name>Ca(2+)</name>
        <dbReference type="ChEBI" id="CHEBI:29108"/>
    </cofactor>
    <text evidence="17 20">Binds 2 calcium ions per subunit.</text>
</comment>
<keyword evidence="6 20" id="KW-0575">Peroxidase</keyword>
<dbReference type="PROSITE" id="PS00435">
    <property type="entry name" value="PEROXIDASE_1"/>
    <property type="match status" value="1"/>
</dbReference>
<feature type="binding site" evidence="17">
    <location>
        <position position="73"/>
    </location>
    <ligand>
        <name>Ca(2+)</name>
        <dbReference type="ChEBI" id="CHEBI:29108"/>
        <label>1</label>
    </ligand>
</feature>
<feature type="binding site" evidence="17">
    <location>
        <position position="251"/>
    </location>
    <ligand>
        <name>Ca(2+)</name>
        <dbReference type="ChEBI" id="CHEBI:29108"/>
        <label>2</label>
    </ligand>
</feature>
<dbReference type="FunFam" id="1.10.420.10:FF:000010">
    <property type="entry name" value="Peroxidase"/>
    <property type="match status" value="1"/>
</dbReference>
<evidence type="ECO:0000256" key="9">
    <source>
        <dbReference type="ARBA" id="ARBA00022729"/>
    </source>
</evidence>
<evidence type="ECO:0000256" key="4">
    <source>
        <dbReference type="ARBA" id="ARBA00012313"/>
    </source>
</evidence>
<evidence type="ECO:0000256" key="1">
    <source>
        <dbReference type="ARBA" id="ARBA00000189"/>
    </source>
</evidence>
<dbReference type="EC" id="1.11.1.7" evidence="4 20"/>
<feature type="binding site" evidence="17">
    <location>
        <position position="243"/>
    </location>
    <ligand>
        <name>Ca(2+)</name>
        <dbReference type="ChEBI" id="CHEBI:29108"/>
        <label>2</label>
    </ligand>
</feature>
<evidence type="ECO:0000256" key="14">
    <source>
        <dbReference type="ARBA" id="ARBA00023324"/>
    </source>
</evidence>
<comment type="function">
    <text evidence="2">Removal of H(2)O(2), oxidation of toxic reductants, biosynthesis and degradation of lignin, suberization, auxin catabolism, response to environmental stresses such as wounding, pathogen attack and oxidative stress. These functions might be dependent on each isozyme/isoform in each plant tissue.</text>
</comment>
<comment type="subcellular location">
    <subcellularLocation>
        <location evidence="20">Secreted</location>
    </subcellularLocation>
</comment>
<evidence type="ECO:0000256" key="5">
    <source>
        <dbReference type="ARBA" id="ARBA00022525"/>
    </source>
</evidence>
<dbReference type="CDD" id="cd00693">
    <property type="entry name" value="secretory_peroxidase"/>
    <property type="match status" value="1"/>
</dbReference>
<dbReference type="InterPro" id="IPR000823">
    <property type="entry name" value="Peroxidase_pln"/>
</dbReference>
<evidence type="ECO:0000256" key="10">
    <source>
        <dbReference type="ARBA" id="ARBA00022837"/>
    </source>
</evidence>
<dbReference type="GO" id="GO:0042744">
    <property type="term" value="P:hydrogen peroxide catabolic process"/>
    <property type="evidence" value="ECO:0007669"/>
    <property type="project" value="UniProtKB-KW"/>
</dbReference>
<dbReference type="InterPro" id="IPR010255">
    <property type="entry name" value="Haem_peroxidase_sf"/>
</dbReference>
<dbReference type="GO" id="GO:0020037">
    <property type="term" value="F:heme binding"/>
    <property type="evidence" value="ECO:0007669"/>
    <property type="project" value="UniProtKB-UniRule"/>
</dbReference>
<evidence type="ECO:0000259" key="21">
    <source>
        <dbReference type="PROSITE" id="PS50873"/>
    </source>
</evidence>
<dbReference type="PRINTS" id="PR00458">
    <property type="entry name" value="PEROXIDASE"/>
</dbReference>
<dbReference type="EMBL" id="CP039345">
    <property type="protein sequence ID" value="QCD76525.1"/>
    <property type="molecule type" value="Genomic_DNA"/>
</dbReference>
<feature type="binding site" evidence="16">
    <location>
        <position position="161"/>
    </location>
    <ligand>
        <name>substrate</name>
    </ligand>
</feature>
<evidence type="ECO:0000256" key="3">
    <source>
        <dbReference type="ARBA" id="ARBA00006873"/>
    </source>
</evidence>
<keyword evidence="12 17" id="KW-0408">Iron</keyword>
<evidence type="ECO:0000256" key="18">
    <source>
        <dbReference type="PIRSR" id="PIRSR600823-4"/>
    </source>
</evidence>
<evidence type="ECO:0000256" key="12">
    <source>
        <dbReference type="ARBA" id="ARBA00023004"/>
    </source>
</evidence>
<feature type="binding site" evidence="17">
    <location>
        <position position="70"/>
    </location>
    <ligand>
        <name>Ca(2+)</name>
        <dbReference type="ChEBI" id="CHEBI:29108"/>
        <label>1</label>
    </ligand>
</feature>
<dbReference type="GO" id="GO:0046872">
    <property type="term" value="F:metal ion binding"/>
    <property type="evidence" value="ECO:0007669"/>
    <property type="project" value="UniProtKB-UniRule"/>
</dbReference>
<dbReference type="PROSITE" id="PS00436">
    <property type="entry name" value="PEROXIDASE_2"/>
    <property type="match status" value="1"/>
</dbReference>
<evidence type="ECO:0000256" key="2">
    <source>
        <dbReference type="ARBA" id="ARBA00002322"/>
    </source>
</evidence>
<dbReference type="Proteomes" id="UP000501690">
    <property type="component" value="Linkage Group LG1"/>
</dbReference>
<feature type="signal peptide" evidence="20">
    <location>
        <begin position="1"/>
        <end position="26"/>
    </location>
</feature>
<feature type="disulfide bond" evidence="19">
    <location>
        <begin position="38"/>
        <end position="114"/>
    </location>
</feature>
<protein>
    <recommendedName>
        <fullName evidence="4 20">Peroxidase</fullName>
        <ecNumber evidence="4 20">1.11.1.7</ecNumber>
    </recommendedName>
</protein>
<dbReference type="GO" id="GO:0005576">
    <property type="term" value="C:extracellular region"/>
    <property type="evidence" value="ECO:0007669"/>
    <property type="project" value="UniProtKB-SubCell"/>
</dbReference>
<feature type="binding site" evidence="17">
    <location>
        <position position="192"/>
    </location>
    <ligand>
        <name>Ca(2+)</name>
        <dbReference type="ChEBI" id="CHEBI:29108"/>
        <label>2</label>
    </ligand>
</feature>